<sequence>MFVREAVGDASVPEADPDLADLLTFYRQRLLRSAAGESGHIPSLVPHAIVDEARLPVPPEECATTGSAHVMLLRHVARQFRSTMPDGAGKLRRTEFDICLSVLQADLPPEDADEEQRAIRDVLYGKYAWTFGWGSEAGAVGEAIAPKGWAAVAKVVGAPVAWLWRRWYGFRINRGRRMQWVGRLLGEPGRSFLNAAVVLRERSRDRVADGAATVPRDEAVVRQVLLTALLHDLAAASRPALLSPRRPRRSWPFVLLLPALGSEGSLSRKLLDTFVAVERDVPSCPVLVLAAATTDIPSYAAEVPQQGTRARAQGIGAVFAAAAAGRQVEGAYLVPVSRHADDGAAADWVAVHRKVRSRPNRWRDWARPVVAALVATVVATTGAFVAARPTTPDSCTPVATGEMVGLTDGTDGCELATGLYASELKPLEEVLRRQNQEVDRHGPYRTLVFFAPLSVGSQSRRAVPTGIQMLRGALLAQKQVNSLRLKSQVPVRLLIANAGEYFTYGSHQGLNKTNPTSVDVAGMIVSRARRDNISAVIGLTQSRPESLQAAIELGESGIPVLGTGVSGQPMVEGDSPVSYFQISPPDAYIARGMASFALHSPRLRAVTKPSAGRPGPPAIVVFDPSDRYFSADLAHRFEAAYRGMGDTHEVPYTESIRGDQSPEVAANVCTLVRKTDGFVLFASRSGVMHDLFHYLQGDRECRTRKGRVAVLAESPAPDLILNRHLMAQKYSALTLFYNQFSSPDPSGSFAGSLKKAFDKNPDADAAAGYDAVNILFGAMDDIYDTDPEFTPSAVVTYLQKYGVRDYVGESGIISLGNGRKFPPNKEFHVREITPQSVIRTDLTCGAVSVSMAPVTHWGPDGQFPCPSDD</sequence>
<dbReference type="InterPro" id="IPR028082">
    <property type="entry name" value="Peripla_BP_I"/>
</dbReference>
<reference evidence="1" key="1">
    <citation type="submission" date="2024-07" db="EMBL/GenBank/DDBJ databases">
        <authorList>
            <person name="Yu S.T."/>
        </authorList>
    </citation>
    <scope>NUCLEOTIDE SEQUENCE</scope>
    <source>
        <strain evidence="1">R21</strain>
    </source>
</reference>
<dbReference type="AlphaFoldDB" id="A0AB39P354"/>
<organism evidence="1">
    <name type="scientific">Streptomyces sp. R21</name>
    <dbReference type="NCBI Taxonomy" id="3238627"/>
    <lineage>
        <taxon>Bacteria</taxon>
        <taxon>Bacillati</taxon>
        <taxon>Actinomycetota</taxon>
        <taxon>Actinomycetes</taxon>
        <taxon>Kitasatosporales</taxon>
        <taxon>Streptomycetaceae</taxon>
        <taxon>Streptomyces</taxon>
    </lineage>
</organism>
<dbReference type="EMBL" id="CP163435">
    <property type="protein sequence ID" value="XDQ24774.1"/>
    <property type="molecule type" value="Genomic_DNA"/>
</dbReference>
<evidence type="ECO:0000313" key="1">
    <source>
        <dbReference type="EMBL" id="XDQ24774.1"/>
    </source>
</evidence>
<evidence type="ECO:0008006" key="2">
    <source>
        <dbReference type="Google" id="ProtNLM"/>
    </source>
</evidence>
<protein>
    <recommendedName>
        <fullName evidence="2">ABC-type branched-subunit amino acid transport system substrate-binding protein</fullName>
    </recommendedName>
</protein>
<proteinExistence type="predicted"/>
<dbReference type="RefSeq" id="WP_369231718.1">
    <property type="nucleotide sequence ID" value="NZ_CP163435.1"/>
</dbReference>
<gene>
    <name evidence="1" type="ORF">AB5J56_08795</name>
</gene>
<name>A0AB39P354_9ACTN</name>
<dbReference type="SUPFAM" id="SSF53822">
    <property type="entry name" value="Periplasmic binding protein-like I"/>
    <property type="match status" value="1"/>
</dbReference>
<accession>A0AB39P354</accession>
<dbReference type="Gene3D" id="3.40.50.2300">
    <property type="match status" value="2"/>
</dbReference>